<comment type="caution">
    <text evidence="17">The sequence shown here is derived from an EMBL/GenBank/DDBJ whole genome shotgun (WGS) entry which is preliminary data.</text>
</comment>
<evidence type="ECO:0000256" key="2">
    <source>
        <dbReference type="ARBA" id="ARBA00022448"/>
    </source>
</evidence>
<protein>
    <submittedName>
        <fullName evidence="17">TonB-dependent receptor</fullName>
    </submittedName>
</protein>
<evidence type="ECO:0000259" key="16">
    <source>
        <dbReference type="SMART" id="SM00965"/>
    </source>
</evidence>
<dbReference type="PANTHER" id="PTHR32552">
    <property type="entry name" value="FERRICHROME IRON RECEPTOR-RELATED"/>
    <property type="match status" value="1"/>
</dbReference>
<evidence type="ECO:0000256" key="15">
    <source>
        <dbReference type="SAM" id="SignalP"/>
    </source>
</evidence>
<keyword evidence="18" id="KW-1185">Reference proteome</keyword>
<evidence type="ECO:0000256" key="1">
    <source>
        <dbReference type="ARBA" id="ARBA00004571"/>
    </source>
</evidence>
<dbReference type="Gene3D" id="2.170.130.10">
    <property type="entry name" value="TonB-dependent receptor, plug domain"/>
    <property type="match status" value="1"/>
</dbReference>
<reference evidence="18" key="1">
    <citation type="journal article" date="2019" name="Int. J. Syst. Evol. Microbiol.">
        <title>The Global Catalogue of Microorganisms (GCM) 10K type strain sequencing project: providing services to taxonomists for standard genome sequencing and annotation.</title>
        <authorList>
            <consortium name="The Broad Institute Genomics Platform"/>
            <consortium name="The Broad Institute Genome Sequencing Center for Infectious Disease"/>
            <person name="Wu L."/>
            <person name="Ma J."/>
        </authorList>
    </citation>
    <scope>NUCLEOTIDE SEQUENCE [LARGE SCALE GENOMIC DNA]</scope>
    <source>
        <strain evidence="18">JCM 17498</strain>
    </source>
</reference>
<evidence type="ECO:0000256" key="11">
    <source>
        <dbReference type="ARBA" id="ARBA00023237"/>
    </source>
</evidence>
<organism evidence="17 18">
    <name type="scientific">Sphingomonas cynarae</name>
    <dbReference type="NCBI Taxonomy" id="930197"/>
    <lineage>
        <taxon>Bacteria</taxon>
        <taxon>Pseudomonadati</taxon>
        <taxon>Pseudomonadota</taxon>
        <taxon>Alphaproteobacteria</taxon>
        <taxon>Sphingomonadales</taxon>
        <taxon>Sphingomonadaceae</taxon>
        <taxon>Sphingomonas</taxon>
    </lineage>
</organism>
<dbReference type="SMART" id="SM00965">
    <property type="entry name" value="STN"/>
    <property type="match status" value="1"/>
</dbReference>
<evidence type="ECO:0000313" key="18">
    <source>
        <dbReference type="Proteomes" id="UP001500523"/>
    </source>
</evidence>
<keyword evidence="8" id="KW-0406">Ion transport</keyword>
<feature type="chain" id="PRO_5046688775" evidence="15">
    <location>
        <begin position="26"/>
        <end position="964"/>
    </location>
</feature>
<dbReference type="InterPro" id="IPR039426">
    <property type="entry name" value="TonB-dep_rcpt-like"/>
</dbReference>
<dbReference type="InterPro" id="IPR037066">
    <property type="entry name" value="Plug_dom_sf"/>
</dbReference>
<keyword evidence="5 12" id="KW-0812">Transmembrane</keyword>
<dbReference type="Gene3D" id="3.55.50.30">
    <property type="match status" value="1"/>
</dbReference>
<evidence type="ECO:0000313" key="17">
    <source>
        <dbReference type="EMBL" id="GAA3722318.1"/>
    </source>
</evidence>
<evidence type="ECO:0000256" key="14">
    <source>
        <dbReference type="SAM" id="MobiDB-lite"/>
    </source>
</evidence>
<keyword evidence="4" id="KW-0410">Iron transport</keyword>
<proteinExistence type="inferred from homology"/>
<dbReference type="EMBL" id="BAABBF010000010">
    <property type="protein sequence ID" value="GAA3722318.1"/>
    <property type="molecule type" value="Genomic_DNA"/>
</dbReference>
<keyword evidence="6 15" id="KW-0732">Signal</keyword>
<gene>
    <name evidence="17" type="ORF">GCM10022268_33150</name>
</gene>
<feature type="compositionally biased region" description="Low complexity" evidence="14">
    <location>
        <begin position="114"/>
        <end position="130"/>
    </location>
</feature>
<dbReference type="InterPro" id="IPR012910">
    <property type="entry name" value="Plug_dom"/>
</dbReference>
<keyword evidence="3 12" id="KW-1134">Transmembrane beta strand</keyword>
<evidence type="ECO:0000256" key="8">
    <source>
        <dbReference type="ARBA" id="ARBA00023065"/>
    </source>
</evidence>
<comment type="similarity">
    <text evidence="12 13">Belongs to the TonB-dependent receptor family.</text>
</comment>
<dbReference type="SUPFAM" id="SSF56935">
    <property type="entry name" value="Porins"/>
    <property type="match status" value="1"/>
</dbReference>
<dbReference type="RefSeq" id="WP_344694500.1">
    <property type="nucleotide sequence ID" value="NZ_BAABBF010000010.1"/>
</dbReference>
<dbReference type="Pfam" id="PF07715">
    <property type="entry name" value="Plug"/>
    <property type="match status" value="1"/>
</dbReference>
<dbReference type="Gene3D" id="2.40.170.20">
    <property type="entry name" value="TonB-dependent receptor, beta-barrel domain"/>
    <property type="match status" value="1"/>
</dbReference>
<feature type="signal peptide" evidence="15">
    <location>
        <begin position="1"/>
        <end position="25"/>
    </location>
</feature>
<evidence type="ECO:0000256" key="4">
    <source>
        <dbReference type="ARBA" id="ARBA00022496"/>
    </source>
</evidence>
<keyword evidence="10 12" id="KW-0472">Membrane</keyword>
<evidence type="ECO:0000256" key="5">
    <source>
        <dbReference type="ARBA" id="ARBA00022692"/>
    </source>
</evidence>
<evidence type="ECO:0000256" key="12">
    <source>
        <dbReference type="PROSITE-ProRule" id="PRU01360"/>
    </source>
</evidence>
<dbReference type="PROSITE" id="PS52016">
    <property type="entry name" value="TONB_DEPENDENT_REC_3"/>
    <property type="match status" value="1"/>
</dbReference>
<evidence type="ECO:0000256" key="6">
    <source>
        <dbReference type="ARBA" id="ARBA00022729"/>
    </source>
</evidence>
<keyword evidence="17" id="KW-0675">Receptor</keyword>
<sequence>MRLQASLVTASIVAMVTASPAAAYAQSRSFDVAAQPAATGIVAFARQAGIQIIAPEAATRGRRTADLRGTMRVADALRRLTAMAGLRVVSFDGRTAVLAAGSMPVRPLSLAVRPQQGQAADPAANPAAPQTDNVNQPGEAPTEQANNELDEIIVTGTRARGATVLTSSSAITVATREDLDRKAPRSTAQALELIPGIYVEGSGGEVSNNFSVRGLAGGGQQFVQLQEDGLPIFYINALSDTLLKQEVSIDRLEAVRSGSSGILTVNGAGATINFITRKPDFDKAGGTFQLTTSSFATARVDAFMTRPIGENTAISLGGFYRRDEGIRDPGYDANHGFIFRGAVAQRWNTGKLTLSAKVVDDHNTFYVPIPVTGVGDPQSIPGLSATHGLLQSRDFSLVRTRTSPTTGRSFEDIDLEDGVHTRAQAYGYDLTQDFGEEVNFFARGRYTRFKTNFNSIFSYDNSALQLASERLNTFGANPNATSVLALQTFAPRGAGSLGLRYVDTGQIVAGTAALNALNGNGLIAESVIGDNKARVKEFNSDTGITWQTPGNSLTVGGLFTRSSRYNDAIGASTFLTDVQDRARRVDVVALNAAGGVVGSLTENGFLNYGTFGEGPSRAKFTSISGYATDQLTLWDALRIDGGVRFEHFVFNRRGGDTVGRTPVAGAGTFVNGTIVQDNDTIIANNYIAQFGGNSFAGTYTSQRREFNKLAYTIGANYLITPRLAVYGRYATGFQAQEQNAPTDLEFAEGGVRYSSGFLQASLTGFYTKFKDFIFSRQNSTGVEVQAFSNIDVYGGEFEVTVRPVSWFRVQASGVIQDSNINVNRVGAALNGVSQTPSASDVALVNTFDGNRPERTPSVNVNVTPAIVLPGDLGEIYGNWKRIGKIYADISNSLELPGYSVFSAGVLLRVAPGVTFNASVENIGNAIGLTEGNPRGGFVENTGSNFYFARPINGTNAVASLRFDF</sequence>
<evidence type="ECO:0000256" key="13">
    <source>
        <dbReference type="RuleBase" id="RU003357"/>
    </source>
</evidence>
<dbReference type="Proteomes" id="UP001500523">
    <property type="component" value="Unassembled WGS sequence"/>
</dbReference>
<dbReference type="InterPro" id="IPR000531">
    <property type="entry name" value="Beta-barrel_TonB"/>
</dbReference>
<name>A0ABP7ES01_9SPHN</name>
<dbReference type="PANTHER" id="PTHR32552:SF89">
    <property type="entry name" value="CATECHOLATE SIDEROPHORE RECEPTOR FIU"/>
    <property type="match status" value="1"/>
</dbReference>
<dbReference type="InterPro" id="IPR011662">
    <property type="entry name" value="Secretin/TonB_short_N"/>
</dbReference>
<comment type="subcellular location">
    <subcellularLocation>
        <location evidence="1 12">Cell outer membrane</location>
        <topology evidence="1 12">Multi-pass membrane protein</topology>
    </subcellularLocation>
</comment>
<evidence type="ECO:0000256" key="7">
    <source>
        <dbReference type="ARBA" id="ARBA00023004"/>
    </source>
</evidence>
<accession>A0ABP7ES01</accession>
<dbReference type="InterPro" id="IPR036942">
    <property type="entry name" value="Beta-barrel_TonB_sf"/>
</dbReference>
<keyword evidence="7" id="KW-0408">Iron</keyword>
<feature type="region of interest" description="Disordered" evidence="14">
    <location>
        <begin position="113"/>
        <end position="145"/>
    </location>
</feature>
<evidence type="ECO:0000256" key="9">
    <source>
        <dbReference type="ARBA" id="ARBA00023077"/>
    </source>
</evidence>
<keyword evidence="9 13" id="KW-0798">TonB box</keyword>
<keyword evidence="11 12" id="KW-0998">Cell outer membrane</keyword>
<dbReference type="Pfam" id="PF00593">
    <property type="entry name" value="TonB_dep_Rec_b-barrel"/>
    <property type="match status" value="1"/>
</dbReference>
<evidence type="ECO:0000256" key="3">
    <source>
        <dbReference type="ARBA" id="ARBA00022452"/>
    </source>
</evidence>
<evidence type="ECO:0000256" key="10">
    <source>
        <dbReference type="ARBA" id="ARBA00023136"/>
    </source>
</evidence>
<keyword evidence="2 12" id="KW-0813">Transport</keyword>
<feature type="domain" description="Secretin/TonB short N-terminal" evidence="16">
    <location>
        <begin position="50"/>
        <end position="101"/>
    </location>
</feature>